<dbReference type="RefSeq" id="XP_018071463.1">
    <property type="nucleotide sequence ID" value="XM_018211919.1"/>
</dbReference>
<dbReference type="AlphaFoldDB" id="A0A194XAA8"/>
<proteinExistence type="inferred from homology"/>
<evidence type="ECO:0000313" key="3">
    <source>
        <dbReference type="Proteomes" id="UP000070700"/>
    </source>
</evidence>
<comment type="similarity">
    <text evidence="1">Belongs to the asaB hydroxylase/desaturase family.</text>
</comment>
<dbReference type="GeneID" id="28821645"/>
<keyword evidence="3" id="KW-1185">Reference proteome</keyword>
<dbReference type="InterPro" id="IPR044053">
    <property type="entry name" value="AsaB-like"/>
</dbReference>
<dbReference type="GO" id="GO:0016491">
    <property type="term" value="F:oxidoreductase activity"/>
    <property type="evidence" value="ECO:0007669"/>
    <property type="project" value="InterPro"/>
</dbReference>
<evidence type="ECO:0000313" key="2">
    <source>
        <dbReference type="EMBL" id="KUJ17108.1"/>
    </source>
</evidence>
<dbReference type="Proteomes" id="UP000070700">
    <property type="component" value="Unassembled WGS sequence"/>
</dbReference>
<reference evidence="2 3" key="1">
    <citation type="submission" date="2015-10" db="EMBL/GenBank/DDBJ databases">
        <title>Full genome of DAOMC 229536 Phialocephala scopiformis, a fungal endophyte of spruce producing the potent anti-insectan compound rugulosin.</title>
        <authorList>
            <consortium name="DOE Joint Genome Institute"/>
            <person name="Walker A.K."/>
            <person name="Frasz S.L."/>
            <person name="Seifert K.A."/>
            <person name="Miller J.D."/>
            <person name="Mondo S.J."/>
            <person name="Labutti K."/>
            <person name="Lipzen A."/>
            <person name="Dockter R."/>
            <person name="Kennedy M."/>
            <person name="Grigoriev I.V."/>
            <person name="Spatafora J.W."/>
        </authorList>
    </citation>
    <scope>NUCLEOTIDE SEQUENCE [LARGE SCALE GENOMIC DNA]</scope>
    <source>
        <strain evidence="2 3">CBS 120377</strain>
    </source>
</reference>
<accession>A0A194XAA8</accession>
<dbReference type="OrthoDB" id="412788at2759"/>
<evidence type="ECO:0008006" key="4">
    <source>
        <dbReference type="Google" id="ProtNLM"/>
    </source>
</evidence>
<protein>
    <recommendedName>
        <fullName evidence="4">CmcJ-like methyltransferase</fullName>
    </recommendedName>
</protein>
<dbReference type="PANTHER" id="PTHR34598">
    <property type="entry name" value="BLL6449 PROTEIN"/>
    <property type="match status" value="1"/>
</dbReference>
<gene>
    <name evidence="2" type="ORF">LY89DRAFT_646248</name>
</gene>
<sequence length="281" mass="32717">MAIDIQSIIPYLKRDPLYHQFKPFSASFRVESVTEEQSSNHMFEYVPVTVHDVRGLEKPMDLDVNGFCYMKQKTSVTSEMANTIATYQELYFEEIEDFLYNNFPQYSRFECMDLQVRRRHPDFPNSVGKRVEFDQPAGLPHCDFSPGGAVIQMSEAFPGQDKHWKGKDFDLLNIWRVLKGPNDDWPLAVCHCKSVDTKKDCATNDALYLDGFGENWLMQASPNHRWYYMSGQQPEDLIVFRNTDSFGERTRCFHMAIKNSLTVCEPRESIEVRVVAFRDVM</sequence>
<dbReference type="EMBL" id="KQ947415">
    <property type="protein sequence ID" value="KUJ17108.1"/>
    <property type="molecule type" value="Genomic_DNA"/>
</dbReference>
<evidence type="ECO:0000256" key="1">
    <source>
        <dbReference type="ARBA" id="ARBA00023604"/>
    </source>
</evidence>
<dbReference type="InParanoid" id="A0A194XAA8"/>
<dbReference type="NCBIfam" id="NF041278">
    <property type="entry name" value="CmcJ_NvfI_EfuI"/>
    <property type="match status" value="1"/>
</dbReference>
<dbReference type="PANTHER" id="PTHR34598:SF3">
    <property type="entry name" value="OXIDOREDUCTASE AN1597"/>
    <property type="match status" value="1"/>
</dbReference>
<name>A0A194XAA8_MOLSC</name>
<dbReference type="KEGG" id="psco:LY89DRAFT_646248"/>
<organism evidence="2 3">
    <name type="scientific">Mollisia scopiformis</name>
    <name type="common">Conifer needle endophyte fungus</name>
    <name type="synonym">Phialocephala scopiformis</name>
    <dbReference type="NCBI Taxonomy" id="149040"/>
    <lineage>
        <taxon>Eukaryota</taxon>
        <taxon>Fungi</taxon>
        <taxon>Dikarya</taxon>
        <taxon>Ascomycota</taxon>
        <taxon>Pezizomycotina</taxon>
        <taxon>Leotiomycetes</taxon>
        <taxon>Helotiales</taxon>
        <taxon>Mollisiaceae</taxon>
        <taxon>Mollisia</taxon>
    </lineage>
</organism>